<dbReference type="InParanoid" id="W7XLR4"/>
<keyword evidence="2" id="KW-1185">Reference proteome</keyword>
<name>W7XLR4_TETTS</name>
<evidence type="ECO:0000313" key="2">
    <source>
        <dbReference type="Proteomes" id="UP000009168"/>
    </source>
</evidence>
<reference evidence="2" key="1">
    <citation type="journal article" date="2006" name="PLoS Biol.">
        <title>Macronuclear genome sequence of the ciliate Tetrahymena thermophila, a model eukaryote.</title>
        <authorList>
            <person name="Eisen J.A."/>
            <person name="Coyne R.S."/>
            <person name="Wu M."/>
            <person name="Wu D."/>
            <person name="Thiagarajan M."/>
            <person name="Wortman J.R."/>
            <person name="Badger J.H."/>
            <person name="Ren Q."/>
            <person name="Amedeo P."/>
            <person name="Jones K.M."/>
            <person name="Tallon L.J."/>
            <person name="Delcher A.L."/>
            <person name="Salzberg S.L."/>
            <person name="Silva J.C."/>
            <person name="Haas B.J."/>
            <person name="Majoros W.H."/>
            <person name="Farzad M."/>
            <person name="Carlton J.M."/>
            <person name="Smith R.K. Jr."/>
            <person name="Garg J."/>
            <person name="Pearlman R.E."/>
            <person name="Karrer K.M."/>
            <person name="Sun L."/>
            <person name="Manning G."/>
            <person name="Elde N.C."/>
            <person name="Turkewitz A.P."/>
            <person name="Asai D.J."/>
            <person name="Wilkes D.E."/>
            <person name="Wang Y."/>
            <person name="Cai H."/>
            <person name="Collins K."/>
            <person name="Stewart B.A."/>
            <person name="Lee S.R."/>
            <person name="Wilamowska K."/>
            <person name="Weinberg Z."/>
            <person name="Ruzzo W.L."/>
            <person name="Wloga D."/>
            <person name="Gaertig J."/>
            <person name="Frankel J."/>
            <person name="Tsao C.-C."/>
            <person name="Gorovsky M.A."/>
            <person name="Keeling P.J."/>
            <person name="Waller R.F."/>
            <person name="Patron N.J."/>
            <person name="Cherry J.M."/>
            <person name="Stover N.A."/>
            <person name="Krieger C.J."/>
            <person name="del Toro C."/>
            <person name="Ryder H.F."/>
            <person name="Williamson S.C."/>
            <person name="Barbeau R.A."/>
            <person name="Hamilton E.P."/>
            <person name="Orias E."/>
        </authorList>
    </citation>
    <scope>NUCLEOTIDE SEQUENCE [LARGE SCALE GENOMIC DNA]</scope>
    <source>
        <strain evidence="2">SB210</strain>
    </source>
</reference>
<dbReference type="KEGG" id="tet:TTHERM_000543619"/>
<organism evidence="1 2">
    <name type="scientific">Tetrahymena thermophila (strain SB210)</name>
    <dbReference type="NCBI Taxonomy" id="312017"/>
    <lineage>
        <taxon>Eukaryota</taxon>
        <taxon>Sar</taxon>
        <taxon>Alveolata</taxon>
        <taxon>Ciliophora</taxon>
        <taxon>Intramacronucleata</taxon>
        <taxon>Oligohymenophorea</taxon>
        <taxon>Hymenostomatida</taxon>
        <taxon>Tetrahymenina</taxon>
        <taxon>Tetrahymenidae</taxon>
        <taxon>Tetrahymena</taxon>
    </lineage>
</organism>
<accession>W7XLR4</accession>
<dbReference type="RefSeq" id="XP_012650737.1">
    <property type="nucleotide sequence ID" value="XM_012795283.1"/>
</dbReference>
<dbReference type="Proteomes" id="UP000009168">
    <property type="component" value="Unassembled WGS sequence"/>
</dbReference>
<proteinExistence type="predicted"/>
<sequence>MTNSGTQTKMISIIVLLKIVIKEAIIKKISIRIIKIRMKIQTQLTIKLMKTIKREQEIKERVIIVQVAAIKKEEVKSTFQYNIVLGDHTKAILCSQNKPQNPAYLMFKLRVLNTLLQLKSSQFAIQLLQFNMEVLHLCSLEILCFKCLKLPPLNGITHQRKINGQPLYSFSWWETWLYPKSHKAELLKFFAMISQFFLRFSQIECLAQMKQQTLYQICENYERNFSYI</sequence>
<dbReference type="GeneID" id="24439506"/>
<evidence type="ECO:0000313" key="1">
    <source>
        <dbReference type="EMBL" id="EWS76744.1"/>
    </source>
</evidence>
<dbReference type="AlphaFoldDB" id="W7XLR4"/>
<dbReference type="EMBL" id="GG662864">
    <property type="protein sequence ID" value="EWS76744.1"/>
    <property type="molecule type" value="Genomic_DNA"/>
</dbReference>
<protein>
    <submittedName>
        <fullName evidence="1">Uncharacterized protein</fullName>
    </submittedName>
</protein>
<gene>
    <name evidence="1" type="ORF">TTHERM_000543619</name>
</gene>